<dbReference type="GO" id="GO:1902514">
    <property type="term" value="P:regulation of calcium ion transmembrane transport via high voltage-gated calcium channel"/>
    <property type="evidence" value="ECO:0007669"/>
    <property type="project" value="TreeGrafter"/>
</dbReference>
<dbReference type="PaxDb" id="8022-A0A060Z0R8"/>
<evidence type="ECO:0000313" key="6">
    <source>
        <dbReference type="EMBL" id="CDQ97452.1"/>
    </source>
</evidence>
<dbReference type="PANTHER" id="PTHR15025">
    <property type="entry name" value="VOLTAGE-DEPENDENT CALCIUM CHANNEL GAMMA-1 SUBUNIT-RELATED"/>
    <property type="match status" value="1"/>
</dbReference>
<dbReference type="EMBL" id="FR930909">
    <property type="protein sequence ID" value="CDQ97452.1"/>
    <property type="molecule type" value="Genomic_DNA"/>
</dbReference>
<organism evidence="6 7">
    <name type="scientific">Oncorhynchus mykiss</name>
    <name type="common">Rainbow trout</name>
    <name type="synonym">Salmo gairdneri</name>
    <dbReference type="NCBI Taxonomy" id="8022"/>
    <lineage>
        <taxon>Eukaryota</taxon>
        <taxon>Metazoa</taxon>
        <taxon>Chordata</taxon>
        <taxon>Craniata</taxon>
        <taxon>Vertebrata</taxon>
        <taxon>Euteleostomi</taxon>
        <taxon>Actinopterygii</taxon>
        <taxon>Neopterygii</taxon>
        <taxon>Teleostei</taxon>
        <taxon>Protacanthopterygii</taxon>
        <taxon>Salmoniformes</taxon>
        <taxon>Salmonidae</taxon>
        <taxon>Salmoninae</taxon>
        <taxon>Oncorhynchus</taxon>
    </lineage>
</organism>
<accession>A0A060Z0R8</accession>
<keyword evidence="4 5" id="KW-0472">Membrane</keyword>
<dbReference type="PROSITE" id="PS51257">
    <property type="entry name" value="PROKAR_LIPOPROTEIN"/>
    <property type="match status" value="1"/>
</dbReference>
<gene>
    <name evidence="6" type="ORF">GSONMT00053280001</name>
</gene>
<reference evidence="6" key="2">
    <citation type="submission" date="2014-03" db="EMBL/GenBank/DDBJ databases">
        <authorList>
            <person name="Genoscope - CEA"/>
        </authorList>
    </citation>
    <scope>NUCLEOTIDE SEQUENCE</scope>
</reference>
<evidence type="ECO:0000256" key="4">
    <source>
        <dbReference type="ARBA" id="ARBA00023136"/>
    </source>
</evidence>
<evidence type="ECO:0000256" key="1">
    <source>
        <dbReference type="ARBA" id="ARBA00004141"/>
    </source>
</evidence>
<dbReference type="InterPro" id="IPR004031">
    <property type="entry name" value="PMP22/EMP/MP20/Claudin"/>
</dbReference>
<dbReference type="Gene3D" id="1.20.140.150">
    <property type="match status" value="1"/>
</dbReference>
<evidence type="ECO:0008006" key="8">
    <source>
        <dbReference type="Google" id="ProtNLM"/>
    </source>
</evidence>
<dbReference type="STRING" id="8022.A0A060Z0R8"/>
<dbReference type="Pfam" id="PF13903">
    <property type="entry name" value="Claudin_2"/>
    <property type="match status" value="1"/>
</dbReference>
<keyword evidence="2 5" id="KW-0812">Transmembrane</keyword>
<name>A0A060Z0R8_ONCMY</name>
<protein>
    <recommendedName>
        <fullName evidence="8">Voltage-dependent calcium channel gamma-1 subunit</fullName>
    </recommendedName>
</protein>
<evidence type="ECO:0000313" key="7">
    <source>
        <dbReference type="Proteomes" id="UP000193380"/>
    </source>
</evidence>
<dbReference type="AlphaFoldDB" id="A0A060Z0R8"/>
<sequence>MLEEKKTKVKITFFIILVGISCMLAAMVTDHWTVLSPPFNKFNATCETAHFGLWKLCMKTIFMVEEDPEGQGCGPISLPGGKGCFYPPSLLGSGSLPRARGPLLYILQVIRRLTFIGMNLVLEAELSDLHLFGQQVKIGYIL</sequence>
<dbReference type="GO" id="GO:1990454">
    <property type="term" value="C:L-type voltage-gated calcium channel complex"/>
    <property type="evidence" value="ECO:0007669"/>
    <property type="project" value="TreeGrafter"/>
</dbReference>
<feature type="transmembrane region" description="Helical" evidence="5">
    <location>
        <begin position="12"/>
        <end position="32"/>
    </location>
</feature>
<comment type="subcellular location">
    <subcellularLocation>
        <location evidence="1">Membrane</location>
        <topology evidence="1">Multi-pass membrane protein</topology>
    </subcellularLocation>
</comment>
<dbReference type="Proteomes" id="UP000193380">
    <property type="component" value="Unassembled WGS sequence"/>
</dbReference>
<evidence type="ECO:0000256" key="3">
    <source>
        <dbReference type="ARBA" id="ARBA00022989"/>
    </source>
</evidence>
<dbReference type="GO" id="GO:0005246">
    <property type="term" value="F:calcium channel regulator activity"/>
    <property type="evidence" value="ECO:0007669"/>
    <property type="project" value="TreeGrafter"/>
</dbReference>
<dbReference type="PANTHER" id="PTHR15025:SF1">
    <property type="entry name" value="VOLTAGE-DEPENDENT CALCIUM CHANNEL GAMMA-1 SUBUNIT"/>
    <property type="match status" value="1"/>
</dbReference>
<evidence type="ECO:0000256" key="2">
    <source>
        <dbReference type="ARBA" id="ARBA00022692"/>
    </source>
</evidence>
<reference evidence="6" key="1">
    <citation type="journal article" date="2014" name="Nat. Commun.">
        <title>The rainbow trout genome provides novel insights into evolution after whole-genome duplication in vertebrates.</title>
        <authorList>
            <person name="Berthelot C."/>
            <person name="Brunet F."/>
            <person name="Chalopin D."/>
            <person name="Juanchich A."/>
            <person name="Bernard M."/>
            <person name="Noel B."/>
            <person name="Bento P."/>
            <person name="Da Silva C."/>
            <person name="Labadie K."/>
            <person name="Alberti A."/>
            <person name="Aury J.M."/>
            <person name="Louis A."/>
            <person name="Dehais P."/>
            <person name="Bardou P."/>
            <person name="Montfort J."/>
            <person name="Klopp C."/>
            <person name="Cabau C."/>
            <person name="Gaspin C."/>
            <person name="Thorgaard G.H."/>
            <person name="Boussaha M."/>
            <person name="Quillet E."/>
            <person name="Guyomard R."/>
            <person name="Galiana D."/>
            <person name="Bobe J."/>
            <person name="Volff J.N."/>
            <person name="Genet C."/>
            <person name="Wincker P."/>
            <person name="Jaillon O."/>
            <person name="Roest Crollius H."/>
            <person name="Guiguen Y."/>
        </authorList>
    </citation>
    <scope>NUCLEOTIDE SEQUENCE [LARGE SCALE GENOMIC DNA]</scope>
</reference>
<evidence type="ECO:0000256" key="5">
    <source>
        <dbReference type="SAM" id="Phobius"/>
    </source>
</evidence>
<proteinExistence type="predicted"/>
<keyword evidence="3 5" id="KW-1133">Transmembrane helix</keyword>